<dbReference type="RefSeq" id="WP_154232798.1">
    <property type="nucleotide sequence ID" value="NZ_AP013063.1"/>
</dbReference>
<evidence type="ECO:0000313" key="1">
    <source>
        <dbReference type="EMBL" id="BAO32645.1"/>
    </source>
</evidence>
<organism evidence="1">
    <name type="scientific">Serratia marcescens SM39</name>
    <dbReference type="NCBI Taxonomy" id="1334564"/>
    <lineage>
        <taxon>Bacteria</taxon>
        <taxon>Pseudomonadati</taxon>
        <taxon>Pseudomonadota</taxon>
        <taxon>Gammaproteobacteria</taxon>
        <taxon>Enterobacterales</taxon>
        <taxon>Yersiniaceae</taxon>
        <taxon>Serratia</taxon>
    </lineage>
</organism>
<proteinExistence type="predicted"/>
<dbReference type="AlphaFoldDB" id="A0AAT9EWX1"/>
<dbReference type="EMBL" id="AP013063">
    <property type="protein sequence ID" value="BAO32645.1"/>
    <property type="molecule type" value="Genomic_DNA"/>
</dbReference>
<sequence length="260" mass="27887">MGIALFDNSTDLSGKTNFIMPPVQDGLLAWGHLGGSIDKSLINLARYQPAFTVVGTPEVHSNYLRFKGGRDFLRTSVFQRRNHTLFCIARSDDTFATDEHKPMFIGTFSGQNVEAPNFVSHGLSLFVNNNDPGAPMGKLTAQAGVFNPAAPATSTPLSVNVVKDMSKFSIMSVTCTNTSITVKDWITGIMATNPFPAGTIPALSNRAFAVGGPANETQSLKGYNDMAAFIIYEGVLTEVQQSLVAGRLRSFCANTAIPLS</sequence>
<gene>
    <name evidence="1" type="ORF">SM39_0585</name>
</gene>
<protein>
    <submittedName>
        <fullName evidence="1">Uncharacterized protein</fullName>
    </submittedName>
</protein>
<reference evidence="1" key="1">
    <citation type="journal article" date="2014" name="Genome Biol. Evol.">
        <title>Genome evolution and plasticity of Serratia marcescens, an important multidrug-resistant nosocomial pathogen.</title>
        <authorList>
            <person name="Iguchi A."/>
            <person name="Nagaya Y."/>
            <person name="Pradel E."/>
            <person name="Ooka T."/>
            <person name="Ogura Y."/>
            <person name="Katsura K."/>
            <person name="Kurokawa K."/>
            <person name="Oshima K."/>
            <person name="Hattori M."/>
            <person name="Parkhill J."/>
            <person name="Sebaihia M."/>
            <person name="Coulthurst S.J."/>
            <person name="Gotoh N."/>
            <person name="Thomson N.R."/>
            <person name="Ewbank J.J."/>
            <person name="Hayashi T."/>
        </authorList>
    </citation>
    <scope>NUCLEOTIDE SEQUENCE</scope>
    <source>
        <strain evidence="1">SM39</strain>
    </source>
</reference>
<dbReference type="KEGG" id="smar:SM39_0585"/>
<accession>A0AAT9EWX1</accession>
<name>A0AAT9EWX1_SERMA</name>